<dbReference type="GO" id="GO:0036297">
    <property type="term" value="P:interstrand cross-link repair"/>
    <property type="evidence" value="ECO:0007669"/>
    <property type="project" value="TreeGrafter"/>
</dbReference>
<feature type="region of interest" description="Disordered" evidence="2">
    <location>
        <begin position="62"/>
        <end position="83"/>
    </location>
</feature>
<dbReference type="InterPro" id="IPR019190">
    <property type="entry name" value="EXOV"/>
</dbReference>
<name>A0AAD7RXS9_9TELE</name>
<dbReference type="Proteomes" id="UP001221898">
    <property type="component" value="Unassembled WGS sequence"/>
</dbReference>
<dbReference type="AlphaFoldDB" id="A0AAD7RXS9"/>
<evidence type="ECO:0008006" key="5">
    <source>
        <dbReference type="Google" id="ProtNLM"/>
    </source>
</evidence>
<evidence type="ECO:0000313" key="3">
    <source>
        <dbReference type="EMBL" id="KAJ8392150.1"/>
    </source>
</evidence>
<evidence type="ECO:0000313" key="4">
    <source>
        <dbReference type="Proteomes" id="UP001221898"/>
    </source>
</evidence>
<gene>
    <name evidence="3" type="ORF">AAFF_G00079560</name>
</gene>
<keyword evidence="4" id="KW-1185">Reference proteome</keyword>
<protein>
    <recommendedName>
        <fullName evidence="5">Exonuclease V</fullName>
    </recommendedName>
</protein>
<dbReference type="GO" id="GO:0005634">
    <property type="term" value="C:nucleus"/>
    <property type="evidence" value="ECO:0007669"/>
    <property type="project" value="TreeGrafter"/>
</dbReference>
<evidence type="ECO:0000256" key="2">
    <source>
        <dbReference type="SAM" id="MobiDB-lite"/>
    </source>
</evidence>
<dbReference type="Pfam" id="PF09810">
    <property type="entry name" value="Exo5"/>
    <property type="match status" value="1"/>
</dbReference>
<comment type="similarity">
    <text evidence="1">Belongs to the EXO5 family.</text>
</comment>
<organism evidence="3 4">
    <name type="scientific">Aldrovandia affinis</name>
    <dbReference type="NCBI Taxonomy" id="143900"/>
    <lineage>
        <taxon>Eukaryota</taxon>
        <taxon>Metazoa</taxon>
        <taxon>Chordata</taxon>
        <taxon>Craniata</taxon>
        <taxon>Vertebrata</taxon>
        <taxon>Euteleostomi</taxon>
        <taxon>Actinopterygii</taxon>
        <taxon>Neopterygii</taxon>
        <taxon>Teleostei</taxon>
        <taxon>Notacanthiformes</taxon>
        <taxon>Halosauridae</taxon>
        <taxon>Aldrovandia</taxon>
    </lineage>
</organism>
<reference evidence="3" key="1">
    <citation type="journal article" date="2023" name="Science">
        <title>Genome structures resolve the early diversification of teleost fishes.</title>
        <authorList>
            <person name="Parey E."/>
            <person name="Louis A."/>
            <person name="Montfort J."/>
            <person name="Bouchez O."/>
            <person name="Roques C."/>
            <person name="Iampietro C."/>
            <person name="Lluch J."/>
            <person name="Castinel A."/>
            <person name="Donnadieu C."/>
            <person name="Desvignes T."/>
            <person name="Floi Bucao C."/>
            <person name="Jouanno E."/>
            <person name="Wen M."/>
            <person name="Mejri S."/>
            <person name="Dirks R."/>
            <person name="Jansen H."/>
            <person name="Henkel C."/>
            <person name="Chen W.J."/>
            <person name="Zahm M."/>
            <person name="Cabau C."/>
            <person name="Klopp C."/>
            <person name="Thompson A.W."/>
            <person name="Robinson-Rechavi M."/>
            <person name="Braasch I."/>
            <person name="Lecointre G."/>
            <person name="Bobe J."/>
            <person name="Postlethwait J.H."/>
            <person name="Berthelot C."/>
            <person name="Roest Crollius H."/>
            <person name="Guiguen Y."/>
        </authorList>
    </citation>
    <scope>NUCLEOTIDE SEQUENCE</scope>
    <source>
        <strain evidence="3">NC1722</strain>
    </source>
</reference>
<accession>A0AAD7RXS9</accession>
<comment type="caution">
    <text evidence="3">The sequence shown here is derived from an EMBL/GenBank/DDBJ whole genome shotgun (WGS) entry which is preliminary data.</text>
</comment>
<dbReference type="PANTHER" id="PTHR14464">
    <property type="entry name" value="EXONUCLEASE V"/>
    <property type="match status" value="1"/>
</dbReference>
<evidence type="ECO:0000256" key="1">
    <source>
        <dbReference type="ARBA" id="ARBA00009797"/>
    </source>
</evidence>
<sequence length="349" mass="38976">MNASAAELSDDWGDISDAELLNMQSEYLGTALPLPLADSGSKVAKELDSTGKRVEPKMAAVCAEEPGHSASPRKRRRPGLGRNPMERFWRTHLSVTEVCGQTWCELQVAYGYELPHVGRIKEESAEVKIGASIHLIRELEVHKVVEVQVLSREDRQAVTFLNLLSMIPPLQAGNLVRELPVFGLLEGVFLAGVIDELHYSEKGELVLNELKTRRDNALPGPAQVKGHSLQVRLYKLLFDSLVRGDLKRDHVITHLRLRPGRALGAGVLEHAGKLSIQVSTFGELLDLLLMNLSYCELPPIDRLSLEYCHQGSAMHIGTQDVPFAEPQLRVELRNYLSYWSGHREPRRGH</sequence>
<dbReference type="GO" id="GO:0045145">
    <property type="term" value="F:single-stranded DNA 5'-3' DNA exonuclease activity"/>
    <property type="evidence" value="ECO:0007669"/>
    <property type="project" value="InterPro"/>
</dbReference>
<dbReference type="PANTHER" id="PTHR14464:SF4">
    <property type="entry name" value="EXONUCLEASE V"/>
    <property type="match status" value="1"/>
</dbReference>
<dbReference type="EMBL" id="JAINUG010000149">
    <property type="protein sequence ID" value="KAJ8392150.1"/>
    <property type="molecule type" value="Genomic_DNA"/>
</dbReference>
<proteinExistence type="inferred from homology"/>